<dbReference type="PROSITE" id="PS51101">
    <property type="entry name" value="PTS_EIIB_TYPE_4"/>
    <property type="match status" value="1"/>
</dbReference>
<dbReference type="GO" id="GO:0005737">
    <property type="term" value="C:cytoplasm"/>
    <property type="evidence" value="ECO:0007669"/>
    <property type="project" value="UniProtKB-SubCell"/>
</dbReference>
<evidence type="ECO:0000256" key="1">
    <source>
        <dbReference type="ARBA" id="ARBA00004496"/>
    </source>
</evidence>
<evidence type="ECO:0000313" key="9">
    <source>
        <dbReference type="EMBL" id="SEJ46364.1"/>
    </source>
</evidence>
<dbReference type="InterPro" id="IPR036667">
    <property type="entry name" value="PTS_IIB_sorbose-sp_sf"/>
</dbReference>
<sequence length="157" mass="17393">MLNIVLTRIDDRLIHGQVVTAWSKTTKANRIIVVDDEVAQDEFMIKILQMAAPNAFKIGIHTIEVAAEILKGEDIGERVMVLVKTPKTVEALIEGGVDIKTLNLGGMGAVVGRKQLYRNISISEAEKECFKRLILRGIHVYVQIVPDASAKNIETLF</sequence>
<keyword evidence="6" id="KW-0598">Phosphotransferase system</keyword>
<dbReference type="Gene3D" id="3.40.35.10">
    <property type="entry name" value="Phosphotransferase system, sorbose subfamily IIB component"/>
    <property type="match status" value="1"/>
</dbReference>
<evidence type="ECO:0000256" key="3">
    <source>
        <dbReference type="ARBA" id="ARBA00022490"/>
    </source>
</evidence>
<dbReference type="GO" id="GO:0008982">
    <property type="term" value="F:protein-N(PI)-phosphohistidine-sugar phosphotransferase activity"/>
    <property type="evidence" value="ECO:0007669"/>
    <property type="project" value="InterPro"/>
</dbReference>
<evidence type="ECO:0000256" key="2">
    <source>
        <dbReference type="ARBA" id="ARBA00022448"/>
    </source>
</evidence>
<comment type="subcellular location">
    <subcellularLocation>
        <location evidence="1">Cytoplasm</location>
    </subcellularLocation>
</comment>
<keyword evidence="5" id="KW-0808">Transferase</keyword>
<dbReference type="GO" id="GO:0016301">
    <property type="term" value="F:kinase activity"/>
    <property type="evidence" value="ECO:0007669"/>
    <property type="project" value="UniProtKB-KW"/>
</dbReference>
<dbReference type="RefSeq" id="WP_091831156.1">
    <property type="nucleotide sequence ID" value="NZ_FNZK01000008.1"/>
</dbReference>
<reference evidence="9 10" key="1">
    <citation type="submission" date="2016-10" db="EMBL/GenBank/DDBJ databases">
        <authorList>
            <person name="de Groot N.N."/>
        </authorList>
    </citation>
    <scope>NUCLEOTIDE SEQUENCE [LARGE SCALE GENOMIC DNA]</scope>
    <source>
        <strain evidence="9 10">DSM 2179</strain>
    </source>
</reference>
<dbReference type="Pfam" id="PF03830">
    <property type="entry name" value="PTSIIB_sorb"/>
    <property type="match status" value="1"/>
</dbReference>
<dbReference type="AlphaFoldDB" id="A0A1H6Z2Z0"/>
<proteinExistence type="predicted"/>
<dbReference type="Proteomes" id="UP000199662">
    <property type="component" value="Unassembled WGS sequence"/>
</dbReference>
<evidence type="ECO:0000256" key="6">
    <source>
        <dbReference type="ARBA" id="ARBA00022683"/>
    </source>
</evidence>
<feature type="domain" description="PTS EIIB type-4" evidence="8">
    <location>
        <begin position="1"/>
        <end position="157"/>
    </location>
</feature>
<dbReference type="STRING" id="84035.SAMN05660742_10865"/>
<keyword evidence="10" id="KW-1185">Reference proteome</keyword>
<dbReference type="SUPFAM" id="SSF52728">
    <property type="entry name" value="PTS IIb component"/>
    <property type="match status" value="1"/>
</dbReference>
<evidence type="ECO:0000313" key="10">
    <source>
        <dbReference type="Proteomes" id="UP000199662"/>
    </source>
</evidence>
<dbReference type="GO" id="GO:0009401">
    <property type="term" value="P:phosphoenolpyruvate-dependent sugar phosphotransferase system"/>
    <property type="evidence" value="ECO:0007669"/>
    <property type="project" value="UniProtKB-KW"/>
</dbReference>
<keyword evidence="2" id="KW-0813">Transport</keyword>
<dbReference type="EMBL" id="FNZK01000008">
    <property type="protein sequence ID" value="SEJ46364.1"/>
    <property type="molecule type" value="Genomic_DNA"/>
</dbReference>
<evidence type="ECO:0000256" key="4">
    <source>
        <dbReference type="ARBA" id="ARBA00022597"/>
    </source>
</evidence>
<gene>
    <name evidence="9" type="ORF">SAMN05660742_10865</name>
</gene>
<keyword evidence="4" id="KW-0762">Sugar transport</keyword>
<accession>A0A1H6Z2Z0</accession>
<name>A0A1H6Z2Z0_9FIRM</name>
<evidence type="ECO:0000259" key="8">
    <source>
        <dbReference type="PROSITE" id="PS51101"/>
    </source>
</evidence>
<organism evidence="9 10">
    <name type="scientific">Propionispira arboris</name>
    <dbReference type="NCBI Taxonomy" id="84035"/>
    <lineage>
        <taxon>Bacteria</taxon>
        <taxon>Bacillati</taxon>
        <taxon>Bacillota</taxon>
        <taxon>Negativicutes</taxon>
        <taxon>Selenomonadales</taxon>
        <taxon>Selenomonadaceae</taxon>
        <taxon>Propionispira</taxon>
    </lineage>
</organism>
<keyword evidence="7" id="KW-0418">Kinase</keyword>
<protein>
    <submittedName>
        <fullName evidence="9">PTS system, mannose-specific IIB component</fullName>
    </submittedName>
</protein>
<evidence type="ECO:0000256" key="5">
    <source>
        <dbReference type="ARBA" id="ARBA00022679"/>
    </source>
</evidence>
<keyword evidence="3" id="KW-0963">Cytoplasm</keyword>
<dbReference type="InterPro" id="IPR004720">
    <property type="entry name" value="PTS_IIB_sorbose-sp"/>
</dbReference>
<evidence type="ECO:0000256" key="7">
    <source>
        <dbReference type="ARBA" id="ARBA00022777"/>
    </source>
</evidence>